<evidence type="ECO:0000256" key="1">
    <source>
        <dbReference type="ARBA" id="ARBA00005254"/>
    </source>
</evidence>
<evidence type="ECO:0000313" key="4">
    <source>
        <dbReference type="EMBL" id="SFO87671.1"/>
    </source>
</evidence>
<name>A0A1I5KTE4_9ACTN</name>
<organism evidence="4 5">
    <name type="scientific">Actinomadura madurae</name>
    <dbReference type="NCBI Taxonomy" id="1993"/>
    <lineage>
        <taxon>Bacteria</taxon>
        <taxon>Bacillati</taxon>
        <taxon>Actinomycetota</taxon>
        <taxon>Actinomycetes</taxon>
        <taxon>Streptosporangiales</taxon>
        <taxon>Thermomonosporaceae</taxon>
        <taxon>Actinomadura</taxon>
    </lineage>
</organism>
<dbReference type="eggNOG" id="COG2030">
    <property type="taxonomic scope" value="Bacteria"/>
</dbReference>
<dbReference type="GO" id="GO:0006635">
    <property type="term" value="P:fatty acid beta-oxidation"/>
    <property type="evidence" value="ECO:0007669"/>
    <property type="project" value="TreeGrafter"/>
</dbReference>
<gene>
    <name evidence="4" type="ORF">SAMN04489713_110114</name>
</gene>
<accession>A0A1I5KTE4</accession>
<dbReference type="STRING" id="1993.SAMN04489713_110114"/>
<dbReference type="Pfam" id="PF22622">
    <property type="entry name" value="MFE-2_hydrat-2_N"/>
    <property type="match status" value="1"/>
</dbReference>
<dbReference type="Proteomes" id="UP000183413">
    <property type="component" value="Unassembled WGS sequence"/>
</dbReference>
<dbReference type="InterPro" id="IPR054357">
    <property type="entry name" value="MFE-2_N"/>
</dbReference>
<dbReference type="AlphaFoldDB" id="A0A1I5KTE4"/>
<dbReference type="InterPro" id="IPR002539">
    <property type="entry name" value="MaoC-like_dom"/>
</dbReference>
<reference evidence="4 5" key="1">
    <citation type="submission" date="2016-10" db="EMBL/GenBank/DDBJ databases">
        <authorList>
            <person name="de Groot N.N."/>
        </authorList>
    </citation>
    <scope>NUCLEOTIDE SEQUENCE [LARGE SCALE GENOMIC DNA]</scope>
    <source>
        <strain evidence="4 5">DSM 43067</strain>
    </source>
</reference>
<comment type="similarity">
    <text evidence="1">Belongs to the enoyl-CoA hydratase/isomerase family.</text>
</comment>
<sequence length="265" mass="28060">MIAVPDLAGHDLGTRAIAYTERDAILYALSVGARADELDLVYERDLRVLPTYGLALGLWTVEAAGALGAYDPVRSLHAAQRLEVRQALPPAGTLDLTGRIAAVWDKGTAAIIEVETRCPQFTATYSIFLPGHGGFGGERGPSIPRTTTPGDWHADHPTSESLAALYRLTGDLHPVHIDPDVAAESGFDGPILHGLCTLGIAARTVAAAADAHPCDLTELRARFAAPVRPGAVLRLSATVPEKRTATFAALVNEKPVLNSGYARFT</sequence>
<feature type="domain" description="MaoC-like" evidence="2">
    <location>
        <begin position="154"/>
        <end position="244"/>
    </location>
</feature>
<evidence type="ECO:0000259" key="2">
    <source>
        <dbReference type="Pfam" id="PF01575"/>
    </source>
</evidence>
<protein>
    <submittedName>
        <fullName evidence="4">Acyl dehydratase</fullName>
    </submittedName>
</protein>
<dbReference type="GO" id="GO:0004300">
    <property type="term" value="F:enoyl-CoA hydratase activity"/>
    <property type="evidence" value="ECO:0007669"/>
    <property type="project" value="TreeGrafter"/>
</dbReference>
<dbReference type="InterPro" id="IPR029069">
    <property type="entry name" value="HotDog_dom_sf"/>
</dbReference>
<dbReference type="RefSeq" id="WP_075022579.1">
    <property type="nucleotide sequence ID" value="NZ_FOVH01000010.1"/>
</dbReference>
<dbReference type="InParanoid" id="A0A1I5KTE4"/>
<feature type="domain" description="Peroxisomal multifunctional enzyme type 2-like N-terminal" evidence="3">
    <location>
        <begin position="18"/>
        <end position="117"/>
    </location>
</feature>
<dbReference type="GO" id="GO:0044594">
    <property type="term" value="F:17-beta-hydroxysteroid dehydrogenase (NAD+) activity"/>
    <property type="evidence" value="ECO:0007669"/>
    <property type="project" value="TreeGrafter"/>
</dbReference>
<evidence type="ECO:0000313" key="5">
    <source>
        <dbReference type="Proteomes" id="UP000183413"/>
    </source>
</evidence>
<dbReference type="SUPFAM" id="SSF54637">
    <property type="entry name" value="Thioesterase/thiol ester dehydrase-isomerase"/>
    <property type="match status" value="2"/>
</dbReference>
<dbReference type="EMBL" id="FOVH01000010">
    <property type="protein sequence ID" value="SFO87671.1"/>
    <property type="molecule type" value="Genomic_DNA"/>
</dbReference>
<keyword evidence="5" id="KW-1185">Reference proteome</keyword>
<evidence type="ECO:0000259" key="3">
    <source>
        <dbReference type="Pfam" id="PF22622"/>
    </source>
</evidence>
<dbReference type="FunCoup" id="A0A1I5KTE4">
    <property type="interactions" value="67"/>
</dbReference>
<dbReference type="Pfam" id="PF01575">
    <property type="entry name" value="MaoC_dehydratas"/>
    <property type="match status" value="1"/>
</dbReference>
<dbReference type="PANTHER" id="PTHR13078">
    <property type="entry name" value="PEROXISOMAL MULTIFUNCTIONAL ENZYME TYPE 2-RELATED"/>
    <property type="match status" value="1"/>
</dbReference>
<dbReference type="GO" id="GO:0003857">
    <property type="term" value="F:(3S)-3-hydroxyacyl-CoA dehydrogenase (NAD+) activity"/>
    <property type="evidence" value="ECO:0007669"/>
    <property type="project" value="TreeGrafter"/>
</dbReference>
<dbReference type="Gene3D" id="3.10.129.10">
    <property type="entry name" value="Hotdog Thioesterase"/>
    <property type="match status" value="2"/>
</dbReference>
<proteinExistence type="inferred from homology"/>
<dbReference type="PANTHER" id="PTHR13078:SF57">
    <property type="entry name" value="DEHYDRATASE, PUTATIVE (AFU_ORTHOLOGUE AFUA_5G00640)-RELATED"/>
    <property type="match status" value="1"/>
</dbReference>